<keyword evidence="2" id="KW-1185">Reference proteome</keyword>
<protein>
    <recommendedName>
        <fullName evidence="3">Mor transcription activator domain-containing protein</fullName>
    </recommendedName>
</protein>
<reference evidence="1 2" key="1">
    <citation type="submission" date="2017-06" db="EMBL/GenBank/DDBJ databases">
        <title>Genome sequence of Bacillus sonorensis strain SRCM101395.</title>
        <authorList>
            <person name="Cho S.H."/>
        </authorList>
    </citation>
    <scope>NUCLEOTIDE SEQUENCE [LARGE SCALE GENOMIC DNA]</scope>
    <source>
        <strain evidence="1 2">SRCM101395</strain>
    </source>
</reference>
<gene>
    <name evidence="1" type="ORF">S101395_04395</name>
</gene>
<accession>A0ABN5ARS3</accession>
<evidence type="ECO:0000313" key="2">
    <source>
        <dbReference type="Proteomes" id="UP000196877"/>
    </source>
</evidence>
<dbReference type="NCBIfam" id="NF040785">
    <property type="entry name" value="CD3324_fam"/>
    <property type="match status" value="1"/>
</dbReference>
<dbReference type="InterPro" id="IPR009057">
    <property type="entry name" value="Homeodomain-like_sf"/>
</dbReference>
<dbReference type="PANTHER" id="PTHR37812:SF1">
    <property type="entry name" value="MU-LIKE PROPHAGE FLUMU PROTEIN C"/>
    <property type="match status" value="1"/>
</dbReference>
<dbReference type="InterPro" id="IPR052411">
    <property type="entry name" value="c-mor_Regulatory_Protein"/>
</dbReference>
<dbReference type="InterPro" id="IPR049739">
    <property type="entry name" value="YraL-like"/>
</dbReference>
<proteinExistence type="predicted"/>
<dbReference type="EMBL" id="CP021920">
    <property type="protein sequence ID" value="ASB90890.1"/>
    <property type="molecule type" value="Genomic_DNA"/>
</dbReference>
<dbReference type="SUPFAM" id="SSF46689">
    <property type="entry name" value="Homeodomain-like"/>
    <property type="match status" value="1"/>
</dbReference>
<dbReference type="PANTHER" id="PTHR37812">
    <property type="entry name" value="MU-LIKE PROPHAGE FLUMU PROTEIN C"/>
    <property type="match status" value="1"/>
</dbReference>
<dbReference type="GeneID" id="92851686"/>
<evidence type="ECO:0000313" key="1">
    <source>
        <dbReference type="EMBL" id="ASB90890.1"/>
    </source>
</evidence>
<dbReference type="Proteomes" id="UP000196877">
    <property type="component" value="Chromosome"/>
</dbReference>
<name>A0ABN5ARS3_9BACI</name>
<evidence type="ECO:0008006" key="3">
    <source>
        <dbReference type="Google" id="ProtNLM"/>
    </source>
</evidence>
<dbReference type="RefSeq" id="WP_006638835.1">
    <property type="nucleotide sequence ID" value="NZ_BORD01000009.1"/>
</dbReference>
<organism evidence="1 2">
    <name type="scientific">Bacillus sonorensis</name>
    <dbReference type="NCBI Taxonomy" id="119858"/>
    <lineage>
        <taxon>Bacteria</taxon>
        <taxon>Bacillati</taxon>
        <taxon>Bacillota</taxon>
        <taxon>Bacilli</taxon>
        <taxon>Bacillales</taxon>
        <taxon>Bacillaceae</taxon>
        <taxon>Bacillus</taxon>
    </lineage>
</organism>
<sequence>MAYLNAAAILPEKLISEIQQYVQGETIYIPKPVSAHQKWGARSGARKLIDDRNALMKKAFKNGRTIDQLADDHHLSVETVKKIVYSK</sequence>